<protein>
    <submittedName>
        <fullName evidence="2">Uncharacterized protein</fullName>
    </submittedName>
</protein>
<dbReference type="AlphaFoldDB" id="A0A8H7CHB5"/>
<gene>
    <name evidence="2" type="ORF">MVEN_02182600</name>
</gene>
<feature type="region of interest" description="Disordered" evidence="1">
    <location>
        <begin position="1"/>
        <end position="27"/>
    </location>
</feature>
<dbReference type="OrthoDB" id="9991317at2759"/>
<comment type="caution">
    <text evidence="2">The sequence shown here is derived from an EMBL/GenBank/DDBJ whole genome shotgun (WGS) entry which is preliminary data.</text>
</comment>
<keyword evidence="3" id="KW-1185">Reference proteome</keyword>
<sequence length="141" mass="15572">MAAGTPHDLHLLPSGSGPGDSDEDADGWQTVEAGRDWWLDLMEQVGSLNMLQPESLYNLAASFTDQYRRSGDVTNLEAALQKNQEALALIPTDHPHRAYILQALAESFTDRYRRFGDLEDLEAAVQKFEEVVALTPAGLET</sequence>
<accession>A0A8H7CHB5</accession>
<evidence type="ECO:0000256" key="1">
    <source>
        <dbReference type="SAM" id="MobiDB-lite"/>
    </source>
</evidence>
<evidence type="ECO:0000313" key="3">
    <source>
        <dbReference type="Proteomes" id="UP000620124"/>
    </source>
</evidence>
<evidence type="ECO:0000313" key="2">
    <source>
        <dbReference type="EMBL" id="KAF7336341.1"/>
    </source>
</evidence>
<dbReference type="Gene3D" id="1.25.40.10">
    <property type="entry name" value="Tetratricopeptide repeat domain"/>
    <property type="match status" value="1"/>
</dbReference>
<dbReference type="EMBL" id="JACAZI010000023">
    <property type="protein sequence ID" value="KAF7336341.1"/>
    <property type="molecule type" value="Genomic_DNA"/>
</dbReference>
<proteinExistence type="predicted"/>
<organism evidence="2 3">
    <name type="scientific">Mycena venus</name>
    <dbReference type="NCBI Taxonomy" id="2733690"/>
    <lineage>
        <taxon>Eukaryota</taxon>
        <taxon>Fungi</taxon>
        <taxon>Dikarya</taxon>
        <taxon>Basidiomycota</taxon>
        <taxon>Agaricomycotina</taxon>
        <taxon>Agaricomycetes</taxon>
        <taxon>Agaricomycetidae</taxon>
        <taxon>Agaricales</taxon>
        <taxon>Marasmiineae</taxon>
        <taxon>Mycenaceae</taxon>
        <taxon>Mycena</taxon>
    </lineage>
</organism>
<name>A0A8H7CHB5_9AGAR</name>
<dbReference type="InterPro" id="IPR011990">
    <property type="entry name" value="TPR-like_helical_dom_sf"/>
</dbReference>
<dbReference type="Proteomes" id="UP000620124">
    <property type="component" value="Unassembled WGS sequence"/>
</dbReference>
<reference evidence="2" key="1">
    <citation type="submission" date="2020-05" db="EMBL/GenBank/DDBJ databases">
        <title>Mycena genomes resolve the evolution of fungal bioluminescence.</title>
        <authorList>
            <person name="Tsai I.J."/>
        </authorList>
    </citation>
    <scope>NUCLEOTIDE SEQUENCE</scope>
    <source>
        <strain evidence="2">CCC161011</strain>
    </source>
</reference>